<evidence type="ECO:0000313" key="5">
    <source>
        <dbReference type="EMBL" id="HCA03658.1"/>
    </source>
</evidence>
<dbReference type="SUPFAM" id="SSF47413">
    <property type="entry name" value="lambda repressor-like DNA-binding domains"/>
    <property type="match status" value="1"/>
</dbReference>
<protein>
    <recommendedName>
        <fullName evidence="4">HTH cro/C1-type domain-containing protein</fullName>
    </recommendedName>
</protein>
<keyword evidence="3" id="KW-0804">Transcription</keyword>
<dbReference type="CDD" id="cd00093">
    <property type="entry name" value="HTH_XRE"/>
    <property type="match status" value="1"/>
</dbReference>
<evidence type="ECO:0000256" key="1">
    <source>
        <dbReference type="ARBA" id="ARBA00023015"/>
    </source>
</evidence>
<keyword evidence="2" id="KW-0238">DNA-binding</keyword>
<dbReference type="InterPro" id="IPR001387">
    <property type="entry name" value="Cro/C1-type_HTH"/>
</dbReference>
<dbReference type="PANTHER" id="PTHR36511">
    <property type="entry name" value="MERR FAMILY BACTERIAL REGULATORY PROTEIN"/>
    <property type="match status" value="1"/>
</dbReference>
<accession>A0A3D0KJG1</accession>
<dbReference type="Gene3D" id="1.10.260.40">
    <property type="entry name" value="lambda repressor-like DNA-binding domains"/>
    <property type="match status" value="1"/>
</dbReference>
<dbReference type="Pfam" id="PF01381">
    <property type="entry name" value="HTH_3"/>
    <property type="match status" value="1"/>
</dbReference>
<dbReference type="InterPro" id="IPR010982">
    <property type="entry name" value="Lambda_DNA-bd_dom_sf"/>
</dbReference>
<dbReference type="AlphaFoldDB" id="A0A3D0KJG1"/>
<dbReference type="PROSITE" id="PS50943">
    <property type="entry name" value="HTH_CROC1"/>
    <property type="match status" value="1"/>
</dbReference>
<dbReference type="SMART" id="SM00530">
    <property type="entry name" value="HTH_XRE"/>
    <property type="match status" value="1"/>
</dbReference>
<dbReference type="EMBL" id="DOTR01000092">
    <property type="protein sequence ID" value="HCA03658.1"/>
    <property type="molecule type" value="Genomic_DNA"/>
</dbReference>
<evidence type="ECO:0000259" key="4">
    <source>
        <dbReference type="PROSITE" id="PS50943"/>
    </source>
</evidence>
<comment type="caution">
    <text evidence="5">The sequence shown here is derived from an EMBL/GenBank/DDBJ whole genome shotgun (WGS) entry which is preliminary data.</text>
</comment>
<reference evidence="5" key="1">
    <citation type="journal article" date="2018" name="Nat. Biotechnol.">
        <title>A standardized bacterial taxonomy based on genome phylogeny substantially revises the tree of life.</title>
        <authorList>
            <person name="Parks D.H."/>
            <person name="Chuvochina M."/>
            <person name="Waite D.W."/>
            <person name="Rinke C."/>
            <person name="Skarshewski A."/>
            <person name="Chaumeil P.A."/>
            <person name="Hugenholtz P."/>
        </authorList>
    </citation>
    <scope>NUCLEOTIDE SEQUENCE [LARGE SCALE GENOMIC DNA]</scope>
    <source>
        <strain evidence="5">UBA11284</strain>
    </source>
</reference>
<gene>
    <name evidence="5" type="ORF">DEO68_16155</name>
</gene>
<name>A0A3D0KJG1_9GAMM</name>
<keyword evidence="1" id="KW-0805">Transcription regulation</keyword>
<evidence type="ECO:0000256" key="2">
    <source>
        <dbReference type="ARBA" id="ARBA00023125"/>
    </source>
</evidence>
<dbReference type="InterPro" id="IPR052359">
    <property type="entry name" value="HTH-type_reg/antitoxin"/>
</dbReference>
<proteinExistence type="predicted"/>
<dbReference type="PANTHER" id="PTHR36511:SF3">
    <property type="entry name" value="ANTITOXIN HIGA-2"/>
    <property type="match status" value="1"/>
</dbReference>
<feature type="domain" description="HTH cro/C1-type" evidence="4">
    <location>
        <begin position="31"/>
        <end position="84"/>
    </location>
</feature>
<evidence type="ECO:0000256" key="3">
    <source>
        <dbReference type="ARBA" id="ARBA00023163"/>
    </source>
</evidence>
<organism evidence="5">
    <name type="scientific">Halomonas campaniensis</name>
    <dbReference type="NCBI Taxonomy" id="213554"/>
    <lineage>
        <taxon>Bacteria</taxon>
        <taxon>Pseudomonadati</taxon>
        <taxon>Pseudomonadota</taxon>
        <taxon>Gammaproteobacteria</taxon>
        <taxon>Oceanospirillales</taxon>
        <taxon>Halomonadaceae</taxon>
        <taxon>Halomonas</taxon>
    </lineage>
</organism>
<sequence>MASFSTKTQPIYPVTHLPLTSMTHVQLMADVQACRQHQGLTQAALAQQLGISVRTYQEWEQGRRCPSGAAVTLLRGYLHMTTLID</sequence>
<dbReference type="GO" id="GO:0003677">
    <property type="term" value="F:DNA binding"/>
    <property type="evidence" value="ECO:0007669"/>
    <property type="project" value="UniProtKB-KW"/>
</dbReference>